<sequence>MSFTRSRCARALAAGTLSVALLSAGTAAAFAANEKPTPTPTMHMTGKPKPTVSPMAKASITLTANKSSVTAGQSVRLAGRTTGLKVGSPLALQHEVNGKWTKLTPTTVVKRNNSYAMTAKLPKGTHTLRVVSANKAGKAVSPTVTVKVS</sequence>
<gene>
    <name evidence="3" type="ORF">BIV23_16995</name>
</gene>
<name>A0A1S2QE73_9ACTN</name>
<evidence type="ECO:0008006" key="5">
    <source>
        <dbReference type="Google" id="ProtNLM"/>
    </source>
</evidence>
<dbReference type="GO" id="GO:0005975">
    <property type="term" value="P:carbohydrate metabolic process"/>
    <property type="evidence" value="ECO:0007669"/>
    <property type="project" value="UniProtKB-ARBA"/>
</dbReference>
<dbReference type="Gene3D" id="2.60.40.10">
    <property type="entry name" value="Immunoglobulins"/>
    <property type="match status" value="1"/>
</dbReference>
<evidence type="ECO:0000256" key="2">
    <source>
        <dbReference type="SAM" id="SignalP"/>
    </source>
</evidence>
<dbReference type="RefSeq" id="WP_071381708.1">
    <property type="nucleotide sequence ID" value="NZ_MLYO01000027.1"/>
</dbReference>
<dbReference type="EMBL" id="MLYO01000027">
    <property type="protein sequence ID" value="OIK04458.1"/>
    <property type="molecule type" value="Genomic_DNA"/>
</dbReference>
<comment type="caution">
    <text evidence="3">The sequence shown here is derived from an EMBL/GenBank/DDBJ whole genome shotgun (WGS) entry which is preliminary data.</text>
</comment>
<organism evidence="3 4">
    <name type="scientific">Streptomyces monashensis</name>
    <dbReference type="NCBI Taxonomy" id="1678012"/>
    <lineage>
        <taxon>Bacteria</taxon>
        <taxon>Bacillati</taxon>
        <taxon>Actinomycetota</taxon>
        <taxon>Actinomycetes</taxon>
        <taxon>Kitasatosporales</taxon>
        <taxon>Streptomycetaceae</taxon>
        <taxon>Streptomyces</taxon>
    </lineage>
</organism>
<keyword evidence="4" id="KW-1185">Reference proteome</keyword>
<evidence type="ECO:0000313" key="4">
    <source>
        <dbReference type="Proteomes" id="UP000179642"/>
    </source>
</evidence>
<accession>A0A1S2QE73</accession>
<keyword evidence="2" id="KW-0732">Signal</keyword>
<reference evidence="3 4" key="1">
    <citation type="submission" date="2016-10" db="EMBL/GenBank/DDBJ databases">
        <title>Genome sequence of Streptomyces sp. MUSC 1.</title>
        <authorList>
            <person name="Lee L.-H."/>
            <person name="Ser H.-L."/>
            <person name="Law J.W.-F."/>
        </authorList>
    </citation>
    <scope>NUCLEOTIDE SEQUENCE [LARGE SCALE GENOMIC DNA]</scope>
    <source>
        <strain evidence="3 4">MUSC 1</strain>
    </source>
</reference>
<dbReference type="InterPro" id="IPR013783">
    <property type="entry name" value="Ig-like_fold"/>
</dbReference>
<evidence type="ECO:0000313" key="3">
    <source>
        <dbReference type="EMBL" id="OIK04458.1"/>
    </source>
</evidence>
<feature type="chain" id="PRO_5010200545" description="Bacterial Ig-like domain-containing protein" evidence="2">
    <location>
        <begin position="32"/>
        <end position="149"/>
    </location>
</feature>
<dbReference type="OrthoDB" id="4256938at2"/>
<dbReference type="Proteomes" id="UP000179642">
    <property type="component" value="Unassembled WGS sequence"/>
</dbReference>
<feature type="signal peptide" evidence="2">
    <location>
        <begin position="1"/>
        <end position="31"/>
    </location>
</feature>
<evidence type="ECO:0000256" key="1">
    <source>
        <dbReference type="SAM" id="MobiDB-lite"/>
    </source>
</evidence>
<dbReference type="AlphaFoldDB" id="A0A1S2QE73"/>
<protein>
    <recommendedName>
        <fullName evidence="5">Bacterial Ig-like domain-containing protein</fullName>
    </recommendedName>
</protein>
<feature type="region of interest" description="Disordered" evidence="1">
    <location>
        <begin position="33"/>
        <end position="53"/>
    </location>
</feature>
<proteinExistence type="predicted"/>